<dbReference type="InterPro" id="IPR010854">
    <property type="entry name" value="YdgH/BhsA/McbA-like_dom"/>
</dbReference>
<dbReference type="InterPro" id="IPR036275">
    <property type="entry name" value="YdgH-like_sf"/>
</dbReference>
<dbReference type="InterPro" id="IPR025539">
    <property type="entry name" value="YdgH"/>
</dbReference>
<proteinExistence type="predicted"/>
<evidence type="ECO:0000313" key="6">
    <source>
        <dbReference type="Proteomes" id="UP000250675"/>
    </source>
</evidence>
<feature type="compositionally biased region" description="Basic residues" evidence="2">
    <location>
        <begin position="280"/>
        <end position="292"/>
    </location>
</feature>
<accession>A0A2X3KKU5</accession>
<dbReference type="NCBIfam" id="NF040471">
    <property type="entry name" value="ydgH_STM1478"/>
    <property type="match status" value="1"/>
</dbReference>
<dbReference type="InterPro" id="IPR025543">
    <property type="entry name" value="Dodecin-like"/>
</dbReference>
<keyword evidence="1 3" id="KW-0732">Signal</keyword>
<feature type="compositionally biased region" description="Polar residues" evidence="2">
    <location>
        <begin position="293"/>
        <end position="310"/>
    </location>
</feature>
<feature type="compositionally biased region" description="Basic and acidic residues" evidence="2">
    <location>
        <begin position="375"/>
        <end position="390"/>
    </location>
</feature>
<evidence type="ECO:0000313" key="5">
    <source>
        <dbReference type="EMBL" id="SQC88140.1"/>
    </source>
</evidence>
<feature type="region of interest" description="Disordered" evidence="2">
    <location>
        <begin position="371"/>
        <end position="390"/>
    </location>
</feature>
<gene>
    <name evidence="5" type="primary">ydgH</name>
    <name evidence="5" type="ORF">NCTC9645_06282</name>
</gene>
<feature type="region of interest" description="Disordered" evidence="2">
    <location>
        <begin position="273"/>
        <end position="310"/>
    </location>
</feature>
<evidence type="ECO:0000256" key="3">
    <source>
        <dbReference type="SAM" id="SignalP"/>
    </source>
</evidence>
<dbReference type="PANTHER" id="PTHR34156:SF2">
    <property type="entry name" value="PROTEIN YDGH"/>
    <property type="match status" value="1"/>
</dbReference>
<dbReference type="SUPFAM" id="SSF159871">
    <property type="entry name" value="YdgH-like"/>
    <property type="match status" value="2"/>
</dbReference>
<dbReference type="AlphaFoldDB" id="A0A2X3KKU5"/>
<dbReference type="InterPro" id="IPR051096">
    <property type="entry name" value="BhsA/McbA_stress_biofilm_assoc"/>
</dbReference>
<protein>
    <submittedName>
        <fullName evidence="5">Protein ydgH</fullName>
    </submittedName>
</protein>
<feature type="domain" description="YdgH/BhsA/McbA-like" evidence="4">
    <location>
        <begin position="34"/>
        <end position="90"/>
    </location>
</feature>
<dbReference type="EMBL" id="UASO01000010">
    <property type="protein sequence ID" value="SQC88140.1"/>
    <property type="molecule type" value="Genomic_DNA"/>
</dbReference>
<evidence type="ECO:0000256" key="1">
    <source>
        <dbReference type="ARBA" id="ARBA00022729"/>
    </source>
</evidence>
<dbReference type="Gene3D" id="3.30.1660.10">
    <property type="entry name" value="Flavin-binding protein dodecin"/>
    <property type="match status" value="3"/>
</dbReference>
<evidence type="ECO:0000259" key="4">
    <source>
        <dbReference type="Pfam" id="PF07338"/>
    </source>
</evidence>
<name>A0A2X3KKU5_KLEPN</name>
<sequence>MKLKNTLLASALLTTATLSAHAATELTPEQAAALKPYDRVVVTGRFNAIGDAVQAVSRKADKDGAASFYVVDTSDYGNGGNWRVTADLYKEDAPKADAPKNRIINGVMELPKDQAVELMPYDTVTVQGFYRSQPEVNDAITKAAKAKGAYAFFIVRQVDANQGGNQRITAYIYKKDAEKRVLQSPDAIPADSEAGRAALAKGGEAAKNVEIPGVATTAAVGSGSGVGRFFETQSSKGGRYTVTLPNGTKVEEVNKVTAAQMVPFDNIQFTGNYGNMTRSPIRRRNARRRKGRSTTTSPASGRNAAATSPSAPICTNNRCWLAKKAAHCRLFIFFIPRHCMAPGHSVKSRALAQSSIFMRFRKINILEQPFSPRECNGKETGPERPDRPGP</sequence>
<feature type="domain" description="YdgH/BhsA/McbA-like" evidence="4">
    <location>
        <begin position="119"/>
        <end position="174"/>
    </location>
</feature>
<reference evidence="5 6" key="1">
    <citation type="submission" date="2018-06" db="EMBL/GenBank/DDBJ databases">
        <authorList>
            <consortium name="Pathogen Informatics"/>
            <person name="Doyle S."/>
        </authorList>
    </citation>
    <scope>NUCLEOTIDE SEQUENCE [LARGE SCALE GENOMIC DNA]</scope>
    <source>
        <strain evidence="5 6">NCTC9645</strain>
    </source>
</reference>
<dbReference type="PANTHER" id="PTHR34156">
    <property type="entry name" value="OUTER MEMBRANE PROTEIN-RELATED-RELATED"/>
    <property type="match status" value="1"/>
</dbReference>
<organism evidence="5 6">
    <name type="scientific">Klebsiella pneumoniae</name>
    <dbReference type="NCBI Taxonomy" id="573"/>
    <lineage>
        <taxon>Bacteria</taxon>
        <taxon>Pseudomonadati</taxon>
        <taxon>Pseudomonadota</taxon>
        <taxon>Gammaproteobacteria</taxon>
        <taxon>Enterobacterales</taxon>
        <taxon>Enterobacteriaceae</taxon>
        <taxon>Klebsiella/Raoultella group</taxon>
        <taxon>Klebsiella</taxon>
        <taxon>Klebsiella pneumoniae complex</taxon>
    </lineage>
</organism>
<feature type="chain" id="PRO_5016120901" evidence="3">
    <location>
        <begin position="23"/>
        <end position="390"/>
    </location>
</feature>
<dbReference type="Proteomes" id="UP000250675">
    <property type="component" value="Unassembled WGS sequence"/>
</dbReference>
<feature type="signal peptide" evidence="3">
    <location>
        <begin position="1"/>
        <end position="22"/>
    </location>
</feature>
<dbReference type="Pfam" id="PF07338">
    <property type="entry name" value="YdgH_BhsA-like"/>
    <property type="match status" value="2"/>
</dbReference>
<evidence type="ECO:0000256" key="2">
    <source>
        <dbReference type="SAM" id="MobiDB-lite"/>
    </source>
</evidence>